<evidence type="ECO:0000313" key="3">
    <source>
        <dbReference type="Proteomes" id="UP000053815"/>
    </source>
</evidence>
<evidence type="ECO:0000313" key="2">
    <source>
        <dbReference type="EMBL" id="GAN05810.1"/>
    </source>
</evidence>
<gene>
    <name evidence="2" type="ORF">MAM1_0102d05285</name>
</gene>
<protein>
    <submittedName>
        <fullName evidence="2">Uncharacterized protein</fullName>
    </submittedName>
</protein>
<proteinExistence type="predicted"/>
<sequence>MSQTQITISNINSLEEERREVQQMDEEIQIMKEKQAKMKVLNELELELATLALLRQQYRFVRLKTENKMKELYREDRKLLQNKSEDVDDSDDSLDSNLDIK</sequence>
<name>A0A0C9LUY0_9FUNG</name>
<reference evidence="2" key="1">
    <citation type="submission" date="2014-09" db="EMBL/GenBank/DDBJ databases">
        <title>Draft genome sequence of an oleaginous Mucoromycotina fungus Mucor ambiguus NBRC6742.</title>
        <authorList>
            <person name="Takeda I."/>
            <person name="Yamane N."/>
            <person name="Morita T."/>
            <person name="Tamano K."/>
            <person name="Machida M."/>
            <person name="Baker S."/>
            <person name="Koike H."/>
        </authorList>
    </citation>
    <scope>NUCLEOTIDE SEQUENCE</scope>
    <source>
        <strain evidence="2">NBRC 6742</strain>
    </source>
</reference>
<evidence type="ECO:0000256" key="1">
    <source>
        <dbReference type="SAM" id="MobiDB-lite"/>
    </source>
</evidence>
<dbReference type="EMBL" id="DF836391">
    <property type="protein sequence ID" value="GAN05810.1"/>
    <property type="molecule type" value="Genomic_DNA"/>
</dbReference>
<dbReference type="Proteomes" id="UP000053815">
    <property type="component" value="Unassembled WGS sequence"/>
</dbReference>
<dbReference type="AlphaFoldDB" id="A0A0C9LUY0"/>
<organism evidence="2">
    <name type="scientific">Mucor ambiguus</name>
    <dbReference type="NCBI Taxonomy" id="91626"/>
    <lineage>
        <taxon>Eukaryota</taxon>
        <taxon>Fungi</taxon>
        <taxon>Fungi incertae sedis</taxon>
        <taxon>Mucoromycota</taxon>
        <taxon>Mucoromycotina</taxon>
        <taxon>Mucoromycetes</taxon>
        <taxon>Mucorales</taxon>
        <taxon>Mucorineae</taxon>
        <taxon>Mucoraceae</taxon>
        <taxon>Mucor</taxon>
    </lineage>
</organism>
<keyword evidence="3" id="KW-1185">Reference proteome</keyword>
<feature type="region of interest" description="Disordered" evidence="1">
    <location>
        <begin position="79"/>
        <end position="101"/>
    </location>
</feature>
<accession>A0A0C9LUY0</accession>
<dbReference type="OrthoDB" id="10527329at2759"/>